<dbReference type="Pfam" id="PF07980">
    <property type="entry name" value="SusD_RagB"/>
    <property type="match status" value="1"/>
</dbReference>
<feature type="domain" description="RagB/SusD" evidence="6">
    <location>
        <begin position="378"/>
        <end position="511"/>
    </location>
</feature>
<evidence type="ECO:0000256" key="4">
    <source>
        <dbReference type="ARBA" id="ARBA00023136"/>
    </source>
</evidence>
<dbReference type="SUPFAM" id="SSF48452">
    <property type="entry name" value="TPR-like"/>
    <property type="match status" value="1"/>
</dbReference>
<dbReference type="RefSeq" id="WP_202101027.1">
    <property type="nucleotide sequence ID" value="NZ_JAERTY010000001.1"/>
</dbReference>
<dbReference type="Gene3D" id="1.25.40.390">
    <property type="match status" value="1"/>
</dbReference>
<keyword evidence="5" id="KW-0998">Cell outer membrane</keyword>
<organism evidence="8 9">
    <name type="scientific">Sphingobacterium faecale</name>
    <dbReference type="NCBI Taxonomy" id="2803775"/>
    <lineage>
        <taxon>Bacteria</taxon>
        <taxon>Pseudomonadati</taxon>
        <taxon>Bacteroidota</taxon>
        <taxon>Sphingobacteriia</taxon>
        <taxon>Sphingobacteriales</taxon>
        <taxon>Sphingobacteriaceae</taxon>
        <taxon>Sphingobacterium</taxon>
    </lineage>
</organism>
<protein>
    <submittedName>
        <fullName evidence="8">RagB/SusD family nutrient uptake outer membrane protein</fullName>
    </submittedName>
</protein>
<dbReference type="EMBL" id="JAERTY010000001">
    <property type="protein sequence ID" value="MBL1407206.1"/>
    <property type="molecule type" value="Genomic_DNA"/>
</dbReference>
<keyword evidence="4" id="KW-0472">Membrane</keyword>
<accession>A0ABS1QXP8</accession>
<evidence type="ECO:0000256" key="3">
    <source>
        <dbReference type="ARBA" id="ARBA00022729"/>
    </source>
</evidence>
<evidence type="ECO:0000313" key="8">
    <source>
        <dbReference type="EMBL" id="MBL1407206.1"/>
    </source>
</evidence>
<evidence type="ECO:0000259" key="6">
    <source>
        <dbReference type="Pfam" id="PF07980"/>
    </source>
</evidence>
<reference evidence="8 9" key="1">
    <citation type="submission" date="2021-01" db="EMBL/GenBank/DDBJ databases">
        <title>C459-1 draft genome sequence.</title>
        <authorList>
            <person name="Zhang X.-F."/>
        </authorList>
    </citation>
    <scope>NUCLEOTIDE SEQUENCE [LARGE SCALE GENOMIC DNA]</scope>
    <source>
        <strain evidence="9">C459-1</strain>
    </source>
</reference>
<name>A0ABS1QXP8_9SPHI</name>
<dbReference type="InterPro" id="IPR033985">
    <property type="entry name" value="SusD-like_N"/>
</dbReference>
<comment type="caution">
    <text evidence="8">The sequence shown here is derived from an EMBL/GenBank/DDBJ whole genome shotgun (WGS) entry which is preliminary data.</text>
</comment>
<evidence type="ECO:0000313" key="9">
    <source>
        <dbReference type="Proteomes" id="UP000625283"/>
    </source>
</evidence>
<dbReference type="InterPro" id="IPR012944">
    <property type="entry name" value="SusD_RagB_dom"/>
</dbReference>
<comment type="subcellular location">
    <subcellularLocation>
        <location evidence="1">Cell outer membrane</location>
    </subcellularLocation>
</comment>
<dbReference type="InterPro" id="IPR011990">
    <property type="entry name" value="TPR-like_helical_dom_sf"/>
</dbReference>
<comment type="similarity">
    <text evidence="2">Belongs to the SusD family.</text>
</comment>
<dbReference type="Pfam" id="PF14322">
    <property type="entry name" value="SusD-like_3"/>
    <property type="match status" value="1"/>
</dbReference>
<dbReference type="Proteomes" id="UP000625283">
    <property type="component" value="Unassembled WGS sequence"/>
</dbReference>
<keyword evidence="9" id="KW-1185">Reference proteome</keyword>
<gene>
    <name evidence="8" type="ORF">JKG61_00430</name>
</gene>
<dbReference type="PROSITE" id="PS51257">
    <property type="entry name" value="PROKAR_LIPOPROTEIN"/>
    <property type="match status" value="1"/>
</dbReference>
<evidence type="ECO:0000259" key="7">
    <source>
        <dbReference type="Pfam" id="PF14322"/>
    </source>
</evidence>
<sequence>MTNKHLYPYNILILTVASCMLLSCKKFLEEPPSKTSALVVKTTAQLNALLDNQSTFYREENRAQTYGTDDWGLTVNLYDGGRSVLSNIAAIQFATWDTQYLLENQQDNLWTSEYKKIFTANMVLSNLDNVSGSEQEKAIIKADAHFIRAYSYWILANTYCLPYTDANKNELGLPLKTSTSFEEPIERQSLEKVYQLIESDLAEALKSPVSLTASGRARHWRASKESVNAFAARFYLHKNDYSKTIAHANSVLQDYSTLVDYNSEMRYGIDGSVGINSGTPQAETVTIKYPYTHDNDMDQTDMIGWKEFLYFRMLDVSTWWYIPSQALLNLYDKTNDLRYQYHMVENYSYDRGMVKPAYSYPGYVFFFKSFIPSGPTVAEVLLMKAEAQARNNDYSSAMNTLNILRAKRMKPGPWVDLTATSKDDAIKKILEERRREMPFVQRWFDIRRYNNNDDPNDDVILTRDFYPYNGTNVLFNEPVKTYALPKDSRRYASPIPVTEIISSNGAIVQNTY</sequence>
<keyword evidence="3" id="KW-0732">Signal</keyword>
<proteinExistence type="inferred from homology"/>
<evidence type="ECO:0000256" key="1">
    <source>
        <dbReference type="ARBA" id="ARBA00004442"/>
    </source>
</evidence>
<evidence type="ECO:0000256" key="2">
    <source>
        <dbReference type="ARBA" id="ARBA00006275"/>
    </source>
</evidence>
<feature type="domain" description="SusD-like N-terminal" evidence="7">
    <location>
        <begin position="26"/>
        <end position="236"/>
    </location>
</feature>
<evidence type="ECO:0000256" key="5">
    <source>
        <dbReference type="ARBA" id="ARBA00023237"/>
    </source>
</evidence>